<evidence type="ECO:0000313" key="4">
    <source>
        <dbReference type="EMBL" id="CAB0044516.1"/>
    </source>
</evidence>
<proteinExistence type="predicted"/>
<feature type="compositionally biased region" description="Basic residues" evidence="2">
    <location>
        <begin position="284"/>
        <end position="294"/>
    </location>
</feature>
<dbReference type="EMBL" id="CADCXV010001460">
    <property type="protein sequence ID" value="CAB0044516.1"/>
    <property type="molecule type" value="Genomic_DNA"/>
</dbReference>
<accession>A0A6H5J4D0</accession>
<evidence type="ECO:0000259" key="3">
    <source>
        <dbReference type="PROSITE" id="PS50158"/>
    </source>
</evidence>
<dbReference type="OrthoDB" id="6762635at2759"/>
<dbReference type="PROSITE" id="PS50158">
    <property type="entry name" value="ZF_CCHC"/>
    <property type="match status" value="1"/>
</dbReference>
<dbReference type="AlphaFoldDB" id="A0A6H5J4D0"/>
<name>A0A6H5J4D0_9HYME</name>
<keyword evidence="1" id="KW-0863">Zinc-finger</keyword>
<evidence type="ECO:0000256" key="1">
    <source>
        <dbReference type="PROSITE-ProRule" id="PRU00047"/>
    </source>
</evidence>
<keyword evidence="1" id="KW-0479">Metal-binding</keyword>
<dbReference type="GO" id="GO:0003676">
    <property type="term" value="F:nucleic acid binding"/>
    <property type="evidence" value="ECO:0007669"/>
    <property type="project" value="InterPro"/>
</dbReference>
<keyword evidence="5" id="KW-1185">Reference proteome</keyword>
<dbReference type="InterPro" id="IPR036875">
    <property type="entry name" value="Znf_CCHC_sf"/>
</dbReference>
<feature type="compositionally biased region" description="Polar residues" evidence="2">
    <location>
        <begin position="239"/>
        <end position="249"/>
    </location>
</feature>
<reference evidence="4 5" key="1">
    <citation type="submission" date="2020-02" db="EMBL/GenBank/DDBJ databases">
        <authorList>
            <person name="Ferguson B K."/>
        </authorList>
    </citation>
    <scope>NUCLEOTIDE SEQUENCE [LARGE SCALE GENOMIC DNA]</scope>
</reference>
<dbReference type="SUPFAM" id="SSF57756">
    <property type="entry name" value="Retrovirus zinc finger-like domains"/>
    <property type="match status" value="1"/>
</dbReference>
<feature type="compositionally biased region" description="Basic and acidic residues" evidence="2">
    <location>
        <begin position="299"/>
        <end position="310"/>
    </location>
</feature>
<organism evidence="4 5">
    <name type="scientific">Trichogramma brassicae</name>
    <dbReference type="NCBI Taxonomy" id="86971"/>
    <lineage>
        <taxon>Eukaryota</taxon>
        <taxon>Metazoa</taxon>
        <taxon>Ecdysozoa</taxon>
        <taxon>Arthropoda</taxon>
        <taxon>Hexapoda</taxon>
        <taxon>Insecta</taxon>
        <taxon>Pterygota</taxon>
        <taxon>Neoptera</taxon>
        <taxon>Endopterygota</taxon>
        <taxon>Hymenoptera</taxon>
        <taxon>Apocrita</taxon>
        <taxon>Proctotrupomorpha</taxon>
        <taxon>Chalcidoidea</taxon>
        <taxon>Trichogrammatidae</taxon>
        <taxon>Trichogramma</taxon>
    </lineage>
</organism>
<feature type="domain" description="CCHC-type" evidence="3">
    <location>
        <begin position="150"/>
        <end position="165"/>
    </location>
</feature>
<sequence length="785" mass="88230">MYLPSAERLKQVPLRVVDDRRWLPVAAQPPTEPQEWDLEIEPIPPPAGSRPTMMAGPPPDLVNQGNLPVVTAGRRHWTAEDYETRYLQRPLSPELFGPSQLASRNQARVQHKSDRDNTERSLPIKHRGVQFGNLTPIPTDKLLDPPPYTCFNCRGRGHGNRDCPDPPTQYCENCGRRGCSRGTCPRCKVAYQRWLAFAERNETSTSKKRTSPTRAEESPLPKRARSPTGEGARHESKSTGESQAEAANSDQLRMIAAILESTRDLSPEVREETLRRIYGLEPKGKKKSITRKGRAAAQEPDRPYQPDRKNSNSYVAPERFVREAARARRAGHVIRVNRRPSAHSRVDHERERTSSFSLRVISCRVSLGTCEEEKNSTPGCRESRASFSYILPTSFVLYIYMRSSSSRARACDGIHGDAPTSRAPQCSLPPALSHYLLGLVLQLSSSSSSSSSSSAHTNASATQAFLRKKQSFVASFFCNSSFFTRVIYTEEEARSERIIEFQFFNEAFSGYCYIGKCYWDPLTNDPYVLSKMDGPSNSLSTVRERKMNEAGESARTLGIYKFALENTTELRDFRETTEFSTIDTNYMLSVLGIATYSSTDSALGMSTDSAMTFPRKSTFFRKIISPGGTIGAVGVNSNTVMTFPEEVDVFSQNYLSGWHDRDTSARGREQITQRERAIGVCNGVSGLNHRSSSSRPRVQLHDLRDILHRPSLYGAQEEGWTLASETKTSHYYTSIDRIIQISLILPLAENCVRCDLRLREQKRKSAKKKMKNSIEIFNVYSSGNE</sequence>
<dbReference type="Gene3D" id="4.10.60.10">
    <property type="entry name" value="Zinc finger, CCHC-type"/>
    <property type="match status" value="1"/>
</dbReference>
<feature type="region of interest" description="Disordered" evidence="2">
    <location>
        <begin position="201"/>
        <end position="249"/>
    </location>
</feature>
<feature type="region of interest" description="Disordered" evidence="2">
    <location>
        <begin position="93"/>
        <end position="119"/>
    </location>
</feature>
<feature type="region of interest" description="Disordered" evidence="2">
    <location>
        <begin position="284"/>
        <end position="312"/>
    </location>
</feature>
<dbReference type="GO" id="GO:0008270">
    <property type="term" value="F:zinc ion binding"/>
    <property type="evidence" value="ECO:0007669"/>
    <property type="project" value="UniProtKB-KW"/>
</dbReference>
<evidence type="ECO:0000256" key="2">
    <source>
        <dbReference type="SAM" id="MobiDB-lite"/>
    </source>
</evidence>
<evidence type="ECO:0000313" key="5">
    <source>
        <dbReference type="Proteomes" id="UP000479190"/>
    </source>
</evidence>
<keyword evidence="1" id="KW-0862">Zinc</keyword>
<dbReference type="Proteomes" id="UP000479190">
    <property type="component" value="Unassembled WGS sequence"/>
</dbReference>
<protein>
    <recommendedName>
        <fullName evidence="3">CCHC-type domain-containing protein</fullName>
    </recommendedName>
</protein>
<gene>
    <name evidence="4" type="ORF">TBRA_LOCUS16104</name>
</gene>
<dbReference type="InterPro" id="IPR001878">
    <property type="entry name" value="Znf_CCHC"/>
</dbReference>